<dbReference type="SMART" id="SM00367">
    <property type="entry name" value="LRR_CC"/>
    <property type="match status" value="12"/>
</dbReference>
<dbReference type="GeneID" id="20323082"/>
<organism evidence="3 4">
    <name type="scientific">Opisthorchis viverrini</name>
    <name type="common">Southeast Asian liver fluke</name>
    <dbReference type="NCBI Taxonomy" id="6198"/>
    <lineage>
        <taxon>Eukaryota</taxon>
        <taxon>Metazoa</taxon>
        <taxon>Spiralia</taxon>
        <taxon>Lophotrochozoa</taxon>
        <taxon>Platyhelminthes</taxon>
        <taxon>Trematoda</taxon>
        <taxon>Digenea</taxon>
        <taxon>Opisthorchiida</taxon>
        <taxon>Opisthorchiata</taxon>
        <taxon>Opisthorchiidae</taxon>
        <taxon>Opisthorchis</taxon>
    </lineage>
</organism>
<dbReference type="PANTHER" id="PTHR13318">
    <property type="entry name" value="PARTNER OF PAIRED, ISOFORM B-RELATED"/>
    <property type="match status" value="1"/>
</dbReference>
<evidence type="ECO:0000313" key="3">
    <source>
        <dbReference type="EMBL" id="KER23171.1"/>
    </source>
</evidence>
<dbReference type="InterPro" id="IPR057207">
    <property type="entry name" value="FBXL15_LRR"/>
</dbReference>
<dbReference type="InterPro" id="IPR006553">
    <property type="entry name" value="Leu-rich_rpt_Cys-con_subtyp"/>
</dbReference>
<dbReference type="CTD" id="20323082"/>
<dbReference type="SUPFAM" id="SSF52058">
    <property type="entry name" value="L domain-like"/>
    <property type="match status" value="1"/>
</dbReference>
<dbReference type="Proteomes" id="UP000054324">
    <property type="component" value="Unassembled WGS sequence"/>
</dbReference>
<feature type="domain" description="F-box/LRR-repeat protein 15-like leucin rich repeat" evidence="2">
    <location>
        <begin position="179"/>
        <end position="323"/>
    </location>
</feature>
<dbReference type="RefSeq" id="XP_009173095.1">
    <property type="nucleotide sequence ID" value="XM_009174831.1"/>
</dbReference>
<dbReference type="AlphaFoldDB" id="A0A074Z7M1"/>
<dbReference type="PANTHER" id="PTHR13318:SF165">
    <property type="entry name" value="F-BOX_LRR-REPEAT PROTEIN FBXL-1"/>
    <property type="match status" value="1"/>
</dbReference>
<dbReference type="STRING" id="6198.A0A074Z7M1"/>
<dbReference type="OrthoDB" id="550575at2759"/>
<evidence type="ECO:0000313" key="4">
    <source>
        <dbReference type="Proteomes" id="UP000054324"/>
    </source>
</evidence>
<feature type="region of interest" description="Disordered" evidence="1">
    <location>
        <begin position="353"/>
        <end position="390"/>
    </location>
</feature>
<dbReference type="GO" id="GO:0019005">
    <property type="term" value="C:SCF ubiquitin ligase complex"/>
    <property type="evidence" value="ECO:0007669"/>
    <property type="project" value="TreeGrafter"/>
</dbReference>
<sequence length="564" mass="62226">MNTKSNRGEESWYHFERKRAFAEVFIGKRRLNSYGLFDKEAKLSYASCMQRLNIHLLERAFPNPLRYSLTGTQVQANRWAKRSLTSPPSLNNQCRKTLGPGVWWRSYMPDSTGHPRFIVQQATKSCCPICETQPKVIEKIAQRSRGFLRELFLKGCQNVTDDAIKRFTQLCRLIEYLNLSGCKNLTNDTCEHLGQNCPQLMTLLLESCSKIDDTGMELLSWCSNLTVLDVSWCAVGDRGLTAIARGCKGLQRFRAVGCREITSRGVQQLAERCHGLILLNLNYCGQSITDEAMVHLATGCTELRVLAVSHCSITDLGLRALAGTLSPTASASILGHNGPGAHQNGSALVLRVPAPPTANGNAHRSSAGENNGADGDAGSGETVSPRHRRRSPPLPLVGCVHLTTLEIARCTAITDIGLTAVARVCNKLEKLDLEDCALVTDASLAQLAVHCPHLNNLILSHCDQITDEGIARLAEGLCGPDQLQELAMDNCPLLTDTALEHLGSNCRRLQRLDLYDCQQITKQGIFNLESQYPHLQVHAYFAPSTPPATALERRRRYCRCCHIV</sequence>
<accession>A0A074Z7M1</accession>
<evidence type="ECO:0000259" key="2">
    <source>
        <dbReference type="Pfam" id="PF25372"/>
    </source>
</evidence>
<dbReference type="Pfam" id="PF25372">
    <property type="entry name" value="DUF7885"/>
    <property type="match status" value="2"/>
</dbReference>
<dbReference type="KEGG" id="ovi:T265_08903"/>
<dbReference type="EMBL" id="KL596862">
    <property type="protein sequence ID" value="KER23171.1"/>
    <property type="molecule type" value="Genomic_DNA"/>
</dbReference>
<feature type="compositionally biased region" description="Low complexity" evidence="1">
    <location>
        <begin position="367"/>
        <end position="381"/>
    </location>
</feature>
<dbReference type="InterPro" id="IPR032675">
    <property type="entry name" value="LRR_dom_sf"/>
</dbReference>
<dbReference type="FunFam" id="3.80.10.10:FF:000060">
    <property type="entry name" value="F-box/LRR-repeat protein 20 isoform 2"/>
    <property type="match status" value="1"/>
</dbReference>
<proteinExistence type="predicted"/>
<reference evidence="3 4" key="1">
    <citation type="submission" date="2013-11" db="EMBL/GenBank/DDBJ databases">
        <title>Opisthorchis viverrini - life in the bile duct.</title>
        <authorList>
            <person name="Young N.D."/>
            <person name="Nagarajan N."/>
            <person name="Lin S.J."/>
            <person name="Korhonen P.K."/>
            <person name="Jex A.R."/>
            <person name="Hall R.S."/>
            <person name="Safavi-Hemami H."/>
            <person name="Kaewkong W."/>
            <person name="Bertrand D."/>
            <person name="Gao S."/>
            <person name="Seet Q."/>
            <person name="Wongkham S."/>
            <person name="Teh B.T."/>
            <person name="Wongkham C."/>
            <person name="Intapan P.M."/>
            <person name="Maleewong W."/>
            <person name="Yang X."/>
            <person name="Hu M."/>
            <person name="Wang Z."/>
            <person name="Hofmann A."/>
            <person name="Sternberg P.W."/>
            <person name="Tan P."/>
            <person name="Wang J."/>
            <person name="Gasser R.B."/>
        </authorList>
    </citation>
    <scope>NUCLEOTIDE SEQUENCE [LARGE SCALE GENOMIC DNA]</scope>
</reference>
<gene>
    <name evidence="3" type="ORF">T265_08903</name>
</gene>
<feature type="domain" description="F-box/LRR-repeat protein 15-like leucin rich repeat" evidence="2">
    <location>
        <begin position="396"/>
        <end position="531"/>
    </location>
</feature>
<protein>
    <recommendedName>
        <fullName evidence="2">F-box/LRR-repeat protein 15-like leucin rich repeat domain-containing protein</fullName>
    </recommendedName>
</protein>
<evidence type="ECO:0000256" key="1">
    <source>
        <dbReference type="SAM" id="MobiDB-lite"/>
    </source>
</evidence>
<keyword evidence="4" id="KW-1185">Reference proteome</keyword>
<name>A0A074Z7M1_OPIVI</name>
<dbReference type="Gene3D" id="3.80.10.10">
    <property type="entry name" value="Ribonuclease Inhibitor"/>
    <property type="match status" value="4"/>
</dbReference>
<dbReference type="GO" id="GO:0031146">
    <property type="term" value="P:SCF-dependent proteasomal ubiquitin-dependent protein catabolic process"/>
    <property type="evidence" value="ECO:0007669"/>
    <property type="project" value="TreeGrafter"/>
</dbReference>